<protein>
    <submittedName>
        <fullName evidence="2">Putative transcriptional regulator</fullName>
    </submittedName>
</protein>
<feature type="region of interest" description="Disordered" evidence="1">
    <location>
        <begin position="238"/>
        <end position="258"/>
    </location>
</feature>
<dbReference type="EMBL" id="CP001958">
    <property type="protein sequence ID" value="ADG98779.1"/>
    <property type="molecule type" value="Genomic_DNA"/>
</dbReference>
<dbReference type="InterPro" id="IPR050313">
    <property type="entry name" value="Carb_Metab_HTH_regulators"/>
</dbReference>
<name>D6ZAP3_SEGRD</name>
<reference evidence="2 3" key="1">
    <citation type="journal article" date="2010" name="Stand. Genomic Sci.">
        <title>Complete genome sequence of Segniliparus rotundus type strain (CDC 1076).</title>
        <authorList>
            <person name="Sikorski J."/>
            <person name="Lapidus A."/>
            <person name="Copeland A."/>
            <person name="Misra M."/>
            <person name="Glavina Del Rio T."/>
            <person name="Nolan M."/>
            <person name="Lucas S."/>
            <person name="Chen F."/>
            <person name="Tice H."/>
            <person name="Cheng J.F."/>
            <person name="Jando M."/>
            <person name="Schneider S."/>
            <person name="Bruce D."/>
            <person name="Goodwin L."/>
            <person name="Pitluck S."/>
            <person name="Liolios K."/>
            <person name="Mikhailova N."/>
            <person name="Pati A."/>
            <person name="Ivanova N."/>
            <person name="Mavromatis K."/>
            <person name="Chen A."/>
            <person name="Palaniappan K."/>
            <person name="Chertkov O."/>
            <person name="Land M."/>
            <person name="Hauser L."/>
            <person name="Chang Y.J."/>
            <person name="Jeffries C.D."/>
            <person name="Brettin T."/>
            <person name="Detter J.C."/>
            <person name="Han C."/>
            <person name="Rohde M."/>
            <person name="Goker M."/>
            <person name="Bristow J."/>
            <person name="Eisen J.A."/>
            <person name="Markowitz V."/>
            <person name="Hugenholtz P."/>
            <person name="Kyrpides N.C."/>
            <person name="Klenk H.P."/>
        </authorList>
    </citation>
    <scope>NUCLEOTIDE SEQUENCE [LARGE SCALE GENOMIC DNA]</scope>
    <source>
        <strain evidence="3">ATCC BAA-972 / CDC 1076 / CIP 108378 / DSM 44985 / JCM 13578</strain>
    </source>
</reference>
<evidence type="ECO:0000313" key="2">
    <source>
        <dbReference type="EMBL" id="ADG98779.1"/>
    </source>
</evidence>
<dbReference type="eggNOG" id="COG2345">
    <property type="taxonomic scope" value="Bacteria"/>
</dbReference>
<dbReference type="InterPro" id="IPR036390">
    <property type="entry name" value="WH_DNA-bd_sf"/>
</dbReference>
<evidence type="ECO:0000313" key="3">
    <source>
        <dbReference type="Proteomes" id="UP000002247"/>
    </source>
</evidence>
<dbReference type="RefSeq" id="WP_013139229.1">
    <property type="nucleotide sequence ID" value="NC_014168.1"/>
</dbReference>
<dbReference type="HOGENOM" id="CLU_078469_0_0_11"/>
<feature type="compositionally biased region" description="Low complexity" evidence="1">
    <location>
        <begin position="1"/>
        <end position="24"/>
    </location>
</feature>
<dbReference type="STRING" id="640132.Srot_2330"/>
<keyword evidence="3" id="KW-1185">Reference proteome</keyword>
<gene>
    <name evidence="2" type="ordered locus">Srot_2330</name>
</gene>
<dbReference type="InterPro" id="IPR011991">
    <property type="entry name" value="ArsR-like_HTH"/>
</dbReference>
<proteinExistence type="predicted"/>
<dbReference type="Gene3D" id="1.10.10.10">
    <property type="entry name" value="Winged helix-like DNA-binding domain superfamily/Winged helix DNA-binding domain"/>
    <property type="match status" value="1"/>
</dbReference>
<feature type="compositionally biased region" description="Polar residues" evidence="1">
    <location>
        <begin position="249"/>
        <end position="258"/>
    </location>
</feature>
<dbReference type="CDD" id="cd00090">
    <property type="entry name" value="HTH_ARSR"/>
    <property type="match status" value="1"/>
</dbReference>
<accession>D6ZAP3</accession>
<sequence>MKTLGLPSAAESASSGLPAAGPASQHEVGVTRRAIVRLLAQHGSLTAPVIAEHLELSTVGVRRHLVELVESGDAVVVQRKPTSGRGRPPKVYQLTPQGQDRLGNAYDELAKLAFGELQSLGGDAAVAALARTRARAMVSAIGLDAPDFRAADAQTKAERLAQALTSAGYEASTTRIGSGVQLCQHHCPVLGVAADFPALCEAETAVFSELLGTHVQRLATIAQGNCVCTTHIPTLAASSDAPPEPLSARNDQSNRTLQ</sequence>
<organism evidence="2 3">
    <name type="scientific">Segniliparus rotundus (strain ATCC BAA-972 / CDC 1076 / CIP 108378 / DSM 44985 / JCM 13578)</name>
    <dbReference type="NCBI Taxonomy" id="640132"/>
    <lineage>
        <taxon>Bacteria</taxon>
        <taxon>Bacillati</taxon>
        <taxon>Actinomycetota</taxon>
        <taxon>Actinomycetes</taxon>
        <taxon>Mycobacteriales</taxon>
        <taxon>Segniliparaceae</taxon>
        <taxon>Segniliparus</taxon>
    </lineage>
</organism>
<dbReference type="SUPFAM" id="SSF46785">
    <property type="entry name" value="Winged helix' DNA-binding domain"/>
    <property type="match status" value="1"/>
</dbReference>
<dbReference type="AlphaFoldDB" id="D6ZAP3"/>
<evidence type="ECO:0000256" key="1">
    <source>
        <dbReference type="SAM" id="MobiDB-lite"/>
    </source>
</evidence>
<dbReference type="PANTHER" id="PTHR30363:SF28">
    <property type="entry name" value="TRANSCRIPTIONAL REGULATORY PROTEIN-RELATED"/>
    <property type="match status" value="1"/>
</dbReference>
<dbReference type="InterPro" id="IPR036388">
    <property type="entry name" value="WH-like_DNA-bd_sf"/>
</dbReference>
<dbReference type="Proteomes" id="UP000002247">
    <property type="component" value="Chromosome"/>
</dbReference>
<dbReference type="KEGG" id="srt:Srot_2330"/>
<dbReference type="Pfam" id="PF12840">
    <property type="entry name" value="HTH_20"/>
    <property type="match status" value="1"/>
</dbReference>
<feature type="region of interest" description="Disordered" evidence="1">
    <location>
        <begin position="1"/>
        <end position="25"/>
    </location>
</feature>
<dbReference type="PANTHER" id="PTHR30363">
    <property type="entry name" value="HTH-TYPE TRANSCRIPTIONAL REGULATOR SRLR-RELATED"/>
    <property type="match status" value="1"/>
</dbReference>